<dbReference type="PANTHER" id="PTHR10039:SF14">
    <property type="entry name" value="NACHT DOMAIN-CONTAINING PROTEIN"/>
    <property type="match status" value="1"/>
</dbReference>
<dbReference type="EMBL" id="NGFN01000120">
    <property type="protein sequence ID" value="OUD01432.1"/>
    <property type="molecule type" value="Genomic_DNA"/>
</dbReference>
<proteinExistence type="predicted"/>
<comment type="caution">
    <text evidence="1">The sequence shown here is derived from an EMBL/GenBank/DDBJ whole genome shotgun (WGS) entry which is preliminary data.</text>
</comment>
<sequence length="1445" mass="156182">MTAPVTGAGGSGPGLHFQDLITDRATAFVPRPWLAGDIERCLSDATTRIVLVTGEPGAGKTSLLAGLARAHPEWQHYFIRKDSRTALTGSDLQSFLLTVGHQLARTRPELFEPQRLEVTVDQRIGTVETGARAVGIRIDDLRASPFHRTASLRVQQDVLRVSGSALGVEIGTATVEPRLLEPAVLAHLALIGPAQVLLSDAPDERIVLLVDALDEGAHEPGATLLDWLATGPQLPANVRVVVTSRPHAALDRLRSARGGSIAEIAIDPSSPQVRGDLLTFADQELAPETVAKALRANGRDPVEFARALVRRASGNFLYMAMYLRALRQAIDQDDAPLTTRLTNADAVPDGLHGLYAFFVETARTQLESLGMLDISDPLTATDLVTPAWEGAAQPLLGVLTVAREPLTPEQLRTLAGIRVWPRAVRSVLGRIRWLLSVRDGRYAFYHPSVAQFLTDPQVAREHLDWGVAEQEWHERIVRHYRAGAPSWADVDWPAVDRYGLAHLAHHLVQCRPAIAAEAPDLVCPGLRLAGRAAFGSDRYFARVVETAADHLLDGAPAPSDTPTVLFLATVRRQLRRATSMAAPAVYGLLARLGRVDEAMTRLGALAPSGQQVAALLEVHRHTAHPVRRAAVRDLLGEAASVAPLDPHGLARDFVEEAARRLAPHDLRLALHLWERAQHEAWKPAPPDDVLRAAADEADHGDAIEFVAGMSAGRCGAYLDLADRAHGDDRDELLAWTARALCHAAPGERLTSLVRLAGTLRATRPEHADRFAEQAMRELAEAWPGEDGALAQAVAEAAEHAAGPYPALSRELLRRLDTVEVTGLVDDAFLQAARVRAALGDIRAAHRLIDRVLRFGNGVWYAKKAAKVLAAFDGEAATAVIDAACARVPPEPSSRDMLSRLHHDGDLETLAEALADRAPERAVAYARAIATTDWQPPFHDRYSALVLVAHRRADAGDLAMARAILDEALHAAEEVPPVANPPLWGFYHLVEEGGGVARGNAVSDPVAEIPMVMNHTNDWQRLVEQRFHSDPSDVLRAMTPSTWSVGHPYSWARTIRCFAEAVAVRDLDRARTLVHALTDPGERVVGLAGLFGIAAGADRAAADRLWAEFGQAYAAIPRYEWNLPQQQDGPLAYVRPDHRSRFEAAVRLLPWEADPAMAFLGADGTPYLLSMFHFAFGADASRRYAFDVMNGRQPYPPFAHTHRSLLRMPLDVHGPLLTGVMLAPAIVNEYLATASGAPPAVESPPVLEDEVYAAYVDIALLGAEAGAARVRPLLDSPRLPAVAALVARTAEIHGAGDPAVAALCADVVAAAERAEPAQRVVTLLQLARSPATAGLVDAEDLLERTLALTDNPWERVERDEVLRELFAILLGRSPGTALRLLYDRTADAWAMVTAMLENAVTPLLDGLGPDAPLLLHRALRRAVACVSARGRTDVPSIDGVRTALGD</sequence>
<gene>
    <name evidence="1" type="ORF">CA983_20190</name>
</gene>
<dbReference type="SUPFAM" id="SSF52540">
    <property type="entry name" value="P-loop containing nucleoside triphosphate hydrolases"/>
    <property type="match status" value="1"/>
</dbReference>
<organism evidence="1 2">
    <name type="scientific">Streptomyces swartbergensis</name>
    <dbReference type="NCBI Taxonomy" id="487165"/>
    <lineage>
        <taxon>Bacteria</taxon>
        <taxon>Bacillati</taxon>
        <taxon>Actinomycetota</taxon>
        <taxon>Actinomycetes</taxon>
        <taxon>Kitasatosporales</taxon>
        <taxon>Streptomycetaceae</taxon>
        <taxon>Streptomyces</taxon>
    </lineage>
</organism>
<dbReference type="Gene3D" id="3.40.50.300">
    <property type="entry name" value="P-loop containing nucleotide triphosphate hydrolases"/>
    <property type="match status" value="1"/>
</dbReference>
<reference evidence="1 2" key="1">
    <citation type="submission" date="2017-05" db="EMBL/GenBank/DDBJ databases">
        <title>Biotechnological potential of actinobacteria isolated from South African environments.</title>
        <authorList>
            <person name="Le Roes-Hill M."/>
            <person name="Prins A."/>
            <person name="Durrell K.A."/>
        </authorList>
    </citation>
    <scope>NUCLEOTIDE SEQUENCE [LARGE SCALE GENOMIC DNA]</scope>
    <source>
        <strain evidence="1 2">HMC13</strain>
    </source>
</reference>
<evidence type="ECO:0008006" key="3">
    <source>
        <dbReference type="Google" id="ProtNLM"/>
    </source>
</evidence>
<evidence type="ECO:0000313" key="1">
    <source>
        <dbReference type="EMBL" id="OUD01432.1"/>
    </source>
</evidence>
<protein>
    <recommendedName>
        <fullName evidence="3">AAA+ ATPase domain-containing protein</fullName>
    </recommendedName>
</protein>
<accession>A0A243S1H9</accession>
<dbReference type="Proteomes" id="UP000195105">
    <property type="component" value="Unassembled WGS sequence"/>
</dbReference>
<keyword evidence="2" id="KW-1185">Reference proteome</keyword>
<name>A0A243S1H9_9ACTN</name>
<evidence type="ECO:0000313" key="2">
    <source>
        <dbReference type="Proteomes" id="UP000195105"/>
    </source>
</evidence>
<dbReference type="RefSeq" id="WP_086602313.1">
    <property type="nucleotide sequence ID" value="NZ_NGFN01000120.1"/>
</dbReference>
<dbReference type="PANTHER" id="PTHR10039">
    <property type="entry name" value="AMELOGENIN"/>
    <property type="match status" value="1"/>
</dbReference>
<dbReference type="InterPro" id="IPR027417">
    <property type="entry name" value="P-loop_NTPase"/>
</dbReference>